<feature type="compositionally biased region" description="Basic residues" evidence="1">
    <location>
        <begin position="1298"/>
        <end position="1314"/>
    </location>
</feature>
<feature type="compositionally biased region" description="Polar residues" evidence="1">
    <location>
        <begin position="1151"/>
        <end position="1184"/>
    </location>
</feature>
<keyword evidence="4" id="KW-1185">Reference proteome</keyword>
<dbReference type="OrthoDB" id="10681143at2759"/>
<gene>
    <name evidence="2" type="ORF">I206_04963</name>
    <name evidence="3" type="ORF">I206_106138</name>
</gene>
<feature type="compositionally biased region" description="Basic and acidic residues" evidence="1">
    <location>
        <begin position="121"/>
        <end position="134"/>
    </location>
</feature>
<feature type="region of interest" description="Disordered" evidence="1">
    <location>
        <begin position="1247"/>
        <end position="1366"/>
    </location>
</feature>
<protein>
    <submittedName>
        <fullName evidence="2">Uncharacterized protein</fullName>
    </submittedName>
</protein>
<feature type="compositionally biased region" description="Low complexity" evidence="1">
    <location>
        <begin position="1347"/>
        <end position="1363"/>
    </location>
</feature>
<dbReference type="EMBL" id="KI894012">
    <property type="protein sequence ID" value="OCF49274.1"/>
    <property type="molecule type" value="Genomic_DNA"/>
</dbReference>
<feature type="compositionally biased region" description="Low complexity" evidence="1">
    <location>
        <begin position="1"/>
        <end position="22"/>
    </location>
</feature>
<feature type="region of interest" description="Disordered" evidence="1">
    <location>
        <begin position="1"/>
        <end position="135"/>
    </location>
</feature>
<feature type="region of interest" description="Disordered" evidence="1">
    <location>
        <begin position="281"/>
        <end position="325"/>
    </location>
</feature>
<organism evidence="2">
    <name type="scientific">Kwoniella pini CBS 10737</name>
    <dbReference type="NCBI Taxonomy" id="1296096"/>
    <lineage>
        <taxon>Eukaryota</taxon>
        <taxon>Fungi</taxon>
        <taxon>Dikarya</taxon>
        <taxon>Basidiomycota</taxon>
        <taxon>Agaricomycotina</taxon>
        <taxon>Tremellomycetes</taxon>
        <taxon>Tremellales</taxon>
        <taxon>Cryptococcaceae</taxon>
        <taxon>Kwoniella</taxon>
    </lineage>
</organism>
<sequence length="1570" mass="171344">MSSSKSPSKTPSNTPTSISTIIEFTTKRKGKGKAKAPLQHVTPPSQDTASVLSRTSREKHQNLDREFQGQISTATTLAAGPYTPEGQSIPVFPGATNDSDHRDSLSPKSQPPLPNLLTSEKSIEEQSRPSERKRSWLKSLADQLEGVFHLLTGMSNNETRAVHPRQTDPASRDKIAPSRGPGPTIDHSGDTQPPPRMAGPSGLEETPNTSARLQHNSDQAIAGALYSGQAFQRMKRPSPPLSRSQRAECKTRQLAQEALLRGFNSVRPVMPLPQSEIAAWVDEGSPSNDGSSDSHQSDGHSGYQTPMELFNRPWSPDEDRPPEDTMRNVARPLVYPVPFHLVSRSKSYPTTIGPKPFRTATTSLRHDDSTTKYPSHSSIDSNSQQHTDNHSRQTRKYNHLDVLASSFSDSSCPLEDSLHEFEPLQVLKRDDPPSLRSIIDPNLWPILEGHIPATLTISLPTNLNLSSKIPHSLIHNRSSHSAPLPSGHLVQRGWSPIEIGTQLSDKTLQTPPLEHDEGLSSDNLSQKRCALRTPRTPYGAHRSQTSSAQRSVKNSIRKAHTRRKVIRTRRGTPKTRDAAQKITRALREVRSNRKLVTICYSNDDLSDKPTLRLRGGSTFWSSPTYSSASPSLGIETSDNNVQVRYPESSVNASTSSAMLPGSTPQQQTAQSRISVPADRPSKPIAIFDVTRSVMPGVSVGNLVPPWLWAKISAVVQIQLDSALGSIPPQPYPSHLPWYMHEAVLQKLERIAAGDLPSHFLPLMQAAYASRYGSAPSATYNFQPEPSVVQRSAWPQQNRVLDELAKLSTLVPLPPSPFDPSTEGLYEPDVEPIDQPSNWEAVQQVRPNSAPPQLQATSIPSLTTSYGNSNKACGAQFDEFQPAVPGRMQAAAGPCTTWDCPASQVGAQATTQYATWIATSPQRESSASTSSMHASTQVPQDIYELWPEAFTTTTTTGPAGLDTQGVTSIPPAVQEVQSPASVLADPAFSIAGLPQGSSVLNDLLFPMAPAVDPSAGWGVPSQSESSAGPPGTYSTPGMTWLSAPSTSPIPYSPPGAPSPFAAEQQQTTGYDAHQGSWSTTATGGHNQIQPTQQEISQSQQFDFSALSPTWQAGIDTFDTPSSLPVTLSVPPTSSAVPSSSPETHHEMPTWPSWVTSQPSNMTTPRRLVRNQSPPLSDAASVNFSPSPRPTLASSLPVPSLVDRYGVSSLSPTNQWGVPGFAQYSDLQAWRPAYTLPHSINIPRLNLIEPTPQTSVGSGSTPNTPANNGMTPGNGNGGSSAQSLRKIGDLAVVSESSRLRTGRSRSRSRSKSRARSRSTSVAPEQASEGGKRLVVPSVDTTNRARRSRSVSIPSSRSTTSYYPSPESRKSAQELWMDMKKLVGSKQESKRLYREWEIKNADRFKREEEERIERYKTAARIEWEITKLEEWNRMRTLGIGIIDPISRMELINSPGGTPHLVVAGQTEIPRLILDPSGNKYWDGESKYLSALERMEVGNTRAGSSSDPEQRPKKKRSITDIQDMGLWEPEEGRRKKSRSTSGSERSDTSQIDEQMEDEAERSRKDKGKGRAMHF</sequence>
<reference evidence="2" key="3">
    <citation type="submission" date="2016-07" db="EMBL/GenBank/DDBJ databases">
        <title>Evolution of pathogenesis and genome organization in the Tremellales.</title>
        <authorList>
            <person name="Cuomo C."/>
            <person name="Litvintseva A."/>
            <person name="Heitman J."/>
            <person name="Chen Y."/>
            <person name="Sun S."/>
            <person name="Springer D."/>
            <person name="Dromer F."/>
            <person name="Young S."/>
            <person name="Zeng Q."/>
            <person name="Chapman S."/>
            <person name="Gujja S."/>
            <person name="Saif S."/>
            <person name="Birren B."/>
        </authorList>
    </citation>
    <scope>NUCLEOTIDE SEQUENCE</scope>
    <source>
        <strain evidence="2">CBS 10737</strain>
    </source>
</reference>
<evidence type="ECO:0000256" key="1">
    <source>
        <dbReference type="SAM" id="MobiDB-lite"/>
    </source>
</evidence>
<accession>A0A1B9I174</accession>
<feature type="region of interest" description="Disordered" evidence="1">
    <location>
        <begin position="345"/>
        <end position="392"/>
    </location>
</feature>
<dbReference type="Proteomes" id="UP000094020">
    <property type="component" value="Chromosome 8"/>
</dbReference>
<dbReference type="RefSeq" id="XP_019010493.1">
    <property type="nucleotide sequence ID" value="XM_019156691.1"/>
</dbReference>
<reference evidence="3" key="4">
    <citation type="submission" date="2024-02" db="EMBL/GenBank/DDBJ databases">
        <title>Comparative genomics of Cryptococcus and Kwoniella reveals pathogenesis evolution and contrasting modes of karyotype evolution via chromosome fusion or intercentromeric recombination.</title>
        <authorList>
            <person name="Coelho M.A."/>
            <person name="David-Palma M."/>
            <person name="Shea T."/>
            <person name="Bowers K."/>
            <person name="McGinley-Smith S."/>
            <person name="Mohammad A.W."/>
            <person name="Gnirke A."/>
            <person name="Yurkov A.M."/>
            <person name="Nowrousian M."/>
            <person name="Sun S."/>
            <person name="Cuomo C.A."/>
            <person name="Heitman J."/>
        </authorList>
    </citation>
    <scope>NUCLEOTIDE SEQUENCE</scope>
    <source>
        <strain evidence="3">CBS 10737</strain>
    </source>
</reference>
<feature type="compositionally biased region" description="Basic residues" evidence="1">
    <location>
        <begin position="1560"/>
        <end position="1570"/>
    </location>
</feature>
<evidence type="ECO:0000313" key="2">
    <source>
        <dbReference type="EMBL" id="OCF49274.1"/>
    </source>
</evidence>
<feature type="region of interest" description="Disordered" evidence="1">
    <location>
        <begin position="533"/>
        <end position="563"/>
    </location>
</feature>
<feature type="compositionally biased region" description="Polar residues" evidence="1">
    <location>
        <begin position="371"/>
        <end position="386"/>
    </location>
</feature>
<feature type="compositionally biased region" description="Low complexity" evidence="1">
    <location>
        <begin position="1259"/>
        <end position="1269"/>
    </location>
</feature>
<evidence type="ECO:0000313" key="3">
    <source>
        <dbReference type="EMBL" id="WWC72178.1"/>
    </source>
</evidence>
<feature type="region of interest" description="Disordered" evidence="1">
    <location>
        <begin position="648"/>
        <end position="677"/>
    </location>
</feature>
<feature type="compositionally biased region" description="Polar residues" evidence="1">
    <location>
        <begin position="542"/>
        <end position="554"/>
    </location>
</feature>
<feature type="compositionally biased region" description="Polar residues" evidence="1">
    <location>
        <begin position="1062"/>
        <end position="1085"/>
    </location>
</feature>
<feature type="compositionally biased region" description="Polar residues" evidence="1">
    <location>
        <begin position="1249"/>
        <end position="1258"/>
    </location>
</feature>
<feature type="compositionally biased region" description="Polar residues" evidence="1">
    <location>
        <begin position="42"/>
        <end position="54"/>
    </location>
</feature>
<feature type="compositionally biased region" description="Basic and acidic residues" evidence="1">
    <location>
        <begin position="55"/>
        <end position="67"/>
    </location>
</feature>
<reference evidence="3" key="2">
    <citation type="submission" date="2013-07" db="EMBL/GenBank/DDBJ databases">
        <authorList>
            <consortium name="The Broad Institute Genome Sequencing Platform"/>
            <person name="Cuomo C."/>
            <person name="Litvintseva A."/>
            <person name="Chen Y."/>
            <person name="Heitman J."/>
            <person name="Sun S."/>
            <person name="Springer D."/>
            <person name="Dromer F."/>
            <person name="Young S.K."/>
            <person name="Zeng Q."/>
            <person name="Gargeya S."/>
            <person name="Fitzgerald M."/>
            <person name="Abouelleil A."/>
            <person name="Alvarado L."/>
            <person name="Berlin A.M."/>
            <person name="Chapman S.B."/>
            <person name="Dewar J."/>
            <person name="Goldberg J."/>
            <person name="Griggs A."/>
            <person name="Gujja S."/>
            <person name="Hansen M."/>
            <person name="Howarth C."/>
            <person name="Imamovic A."/>
            <person name="Larimer J."/>
            <person name="McCowan C."/>
            <person name="Murphy C."/>
            <person name="Pearson M."/>
            <person name="Priest M."/>
            <person name="Roberts A."/>
            <person name="Saif S."/>
            <person name="Shea T."/>
            <person name="Sykes S."/>
            <person name="Wortman J."/>
            <person name="Nusbaum C."/>
            <person name="Birren B."/>
        </authorList>
    </citation>
    <scope>NUCLEOTIDE SEQUENCE</scope>
    <source>
        <strain evidence="3">CBS 10737</strain>
    </source>
</reference>
<feature type="compositionally biased region" description="Polar residues" evidence="1">
    <location>
        <begin position="1019"/>
        <end position="1045"/>
    </location>
</feature>
<feature type="compositionally biased region" description="Low complexity" evidence="1">
    <location>
        <begin position="1127"/>
        <end position="1140"/>
    </location>
</feature>
<proteinExistence type="predicted"/>
<reference evidence="2" key="1">
    <citation type="submission" date="2013-07" db="EMBL/GenBank/DDBJ databases">
        <title>The Genome Sequence of Cryptococcus pinus CBS10737.</title>
        <authorList>
            <consortium name="The Broad Institute Genome Sequencing Platform"/>
            <person name="Cuomo C."/>
            <person name="Litvintseva A."/>
            <person name="Chen Y."/>
            <person name="Heitman J."/>
            <person name="Sun S."/>
            <person name="Springer D."/>
            <person name="Dromer F."/>
            <person name="Young S.K."/>
            <person name="Zeng Q."/>
            <person name="Gargeya S."/>
            <person name="Fitzgerald M."/>
            <person name="Abouelleil A."/>
            <person name="Alvarado L."/>
            <person name="Berlin A.M."/>
            <person name="Chapman S.B."/>
            <person name="Dewar J."/>
            <person name="Goldberg J."/>
            <person name="Griggs A."/>
            <person name="Gujja S."/>
            <person name="Hansen M."/>
            <person name="Howarth C."/>
            <person name="Imamovic A."/>
            <person name="Larimer J."/>
            <person name="McCowan C."/>
            <person name="Murphy C."/>
            <person name="Pearson M."/>
            <person name="Priest M."/>
            <person name="Roberts A."/>
            <person name="Saif S."/>
            <person name="Shea T."/>
            <person name="Sykes S."/>
            <person name="Wortman J."/>
            <person name="Nusbaum C."/>
            <person name="Birren B."/>
        </authorList>
    </citation>
    <scope>NUCLEOTIDE SEQUENCE [LARGE SCALE GENOMIC DNA]</scope>
    <source>
        <strain evidence="2">CBS 10737</strain>
    </source>
</reference>
<evidence type="ECO:0000313" key="4">
    <source>
        <dbReference type="Proteomes" id="UP000094020"/>
    </source>
</evidence>
<dbReference type="EMBL" id="CP144526">
    <property type="protein sequence ID" value="WWC72178.1"/>
    <property type="molecule type" value="Genomic_DNA"/>
</dbReference>
<feature type="compositionally biased region" description="Polar residues" evidence="1">
    <location>
        <begin position="648"/>
        <end position="673"/>
    </location>
</feature>
<feature type="compositionally biased region" description="Basic and acidic residues" evidence="1">
    <location>
        <begin position="315"/>
        <end position="325"/>
    </location>
</feature>
<feature type="compositionally biased region" description="Low complexity" evidence="1">
    <location>
        <begin position="282"/>
        <end position="302"/>
    </location>
</feature>
<dbReference type="GeneID" id="30173332"/>
<feature type="compositionally biased region" description="Low complexity" evidence="1">
    <location>
        <begin position="1086"/>
        <end position="1099"/>
    </location>
</feature>
<feature type="region of interest" description="Disordered" evidence="1">
    <location>
        <begin position="1494"/>
        <end position="1570"/>
    </location>
</feature>
<feature type="region of interest" description="Disordered" evidence="1">
    <location>
        <begin position="155"/>
        <end position="210"/>
    </location>
</feature>
<dbReference type="KEGG" id="kpin:30173332"/>
<feature type="region of interest" description="Disordered" evidence="1">
    <location>
        <begin position="1014"/>
        <end position="1100"/>
    </location>
</feature>
<feature type="region of interest" description="Disordered" evidence="1">
    <location>
        <begin position="1127"/>
        <end position="1195"/>
    </location>
</feature>
<name>A0A1B9I174_9TREE</name>